<evidence type="ECO:0000259" key="1">
    <source>
        <dbReference type="Pfam" id="PF04773"/>
    </source>
</evidence>
<dbReference type="AlphaFoldDB" id="A0A1Y3KSW8"/>
<dbReference type="Gene3D" id="2.60.120.1440">
    <property type="match status" value="1"/>
</dbReference>
<dbReference type="PANTHER" id="PTHR30273">
    <property type="entry name" value="PERIPLASMIC SIGNAL SENSOR AND SIGMA FACTOR ACTIVATOR FECR-RELATED"/>
    <property type="match status" value="1"/>
</dbReference>
<evidence type="ECO:0008006" key="5">
    <source>
        <dbReference type="Google" id="ProtNLM"/>
    </source>
</evidence>
<feature type="domain" description="FecR protein" evidence="1">
    <location>
        <begin position="150"/>
        <end position="246"/>
    </location>
</feature>
<dbReference type="InterPro" id="IPR006860">
    <property type="entry name" value="FecR"/>
</dbReference>
<feature type="domain" description="FecR N-terminal" evidence="2">
    <location>
        <begin position="50"/>
        <end position="92"/>
    </location>
</feature>
<reference evidence="3 4" key="1">
    <citation type="submission" date="2017-05" db="EMBL/GenBank/DDBJ databases">
        <title>Whole genome sequence of Pseudomonas putida isolate 1312 commercialized as a biostimulant.</title>
        <authorList>
            <person name="Crovadore J."/>
            <person name="Blanc P."/>
            <person name="Chablais R."/>
            <person name="Cochard B."/>
            <person name="Grizard D."/>
            <person name="Lefort F."/>
        </authorList>
    </citation>
    <scope>NUCLEOTIDE SEQUENCE [LARGE SCALE GENOMIC DNA]</scope>
    <source>
        <strain evidence="3 4">1312</strain>
    </source>
</reference>
<evidence type="ECO:0000313" key="4">
    <source>
        <dbReference type="Proteomes" id="UP000196082"/>
    </source>
</evidence>
<name>A0A1Y3KSW8_PSEPU</name>
<sequence length="356" mass="39495">MPAYRRTTGRVAVDHRARSGQGTASLLPTSLRATTVNTPGLKSLPDETLEQAIQWSIRMIYNRPDPATCKAFEIWLSSDESHQLAWTRLQSLSSRFDGMPAGMGRRALEKLPETRLRRRQMLNLLALCGVSATTAWTARDAAPWHRLFADYSTRVGEHRRWTLSDGSVLELNTDTAVRLHFNADSRAIELLRGELYLTSGADGASAGRRPLRVISTFGSFEALGTRFGVRQYPHSCNLGVNEGAVQLFPLSGKGAIAQAGETWAMVDNGVQRLPARAQEPAWCDGLLIARSMPLGTLVGELGRYRNGYLGCDSRIAQRKISGNFNLDDTDATLAFLAQTHDLRLQTLTRYWMRFSV</sequence>
<comment type="caution">
    <text evidence="3">The sequence shown here is derived from an EMBL/GenBank/DDBJ whole genome shotgun (WGS) entry which is preliminary data.</text>
</comment>
<dbReference type="PANTHER" id="PTHR30273:SF2">
    <property type="entry name" value="PROTEIN FECR"/>
    <property type="match status" value="1"/>
</dbReference>
<dbReference type="Pfam" id="PF16220">
    <property type="entry name" value="DUF4880"/>
    <property type="match status" value="1"/>
</dbReference>
<evidence type="ECO:0000313" key="3">
    <source>
        <dbReference type="EMBL" id="OUM28957.1"/>
    </source>
</evidence>
<dbReference type="Pfam" id="PF04773">
    <property type="entry name" value="FecR"/>
    <property type="match status" value="1"/>
</dbReference>
<dbReference type="PIRSF" id="PIRSF018266">
    <property type="entry name" value="FecR"/>
    <property type="match status" value="1"/>
</dbReference>
<accession>A0A1Y3KSW8</accession>
<organism evidence="3 4">
    <name type="scientific">Pseudomonas putida</name>
    <name type="common">Arthrobacter siderocapsulatus</name>
    <dbReference type="NCBI Taxonomy" id="303"/>
    <lineage>
        <taxon>Bacteria</taxon>
        <taxon>Pseudomonadati</taxon>
        <taxon>Pseudomonadota</taxon>
        <taxon>Gammaproteobacteria</taxon>
        <taxon>Pseudomonadales</taxon>
        <taxon>Pseudomonadaceae</taxon>
        <taxon>Pseudomonas</taxon>
    </lineage>
</organism>
<evidence type="ECO:0000259" key="2">
    <source>
        <dbReference type="Pfam" id="PF16220"/>
    </source>
</evidence>
<dbReference type="EMBL" id="NFSB01000083">
    <property type="protein sequence ID" value="OUM28957.1"/>
    <property type="molecule type" value="Genomic_DNA"/>
</dbReference>
<proteinExistence type="predicted"/>
<dbReference type="InterPro" id="IPR032623">
    <property type="entry name" value="FecR_N"/>
</dbReference>
<gene>
    <name evidence="3" type="ORF">B8W72_19610</name>
</gene>
<protein>
    <recommendedName>
        <fullName evidence="5">FecR family protein</fullName>
    </recommendedName>
</protein>
<dbReference type="Proteomes" id="UP000196082">
    <property type="component" value="Unassembled WGS sequence"/>
</dbReference>
<dbReference type="GO" id="GO:0016989">
    <property type="term" value="F:sigma factor antagonist activity"/>
    <property type="evidence" value="ECO:0007669"/>
    <property type="project" value="TreeGrafter"/>
</dbReference>
<dbReference type="InterPro" id="IPR012373">
    <property type="entry name" value="Ferrdict_sens_TM"/>
</dbReference>